<evidence type="ECO:0000313" key="1">
    <source>
        <dbReference type="EMBL" id="GKT31958.1"/>
    </source>
</evidence>
<dbReference type="Proteomes" id="UP001057375">
    <property type="component" value="Unassembled WGS sequence"/>
</dbReference>
<feature type="non-terminal residue" evidence="1">
    <location>
        <position position="1"/>
    </location>
</feature>
<dbReference type="InterPro" id="IPR037925">
    <property type="entry name" value="FlgE/F/G-like"/>
</dbReference>
<gene>
    <name evidence="1" type="ORF">ADUPG1_002144</name>
</gene>
<dbReference type="EMBL" id="BQXS01002323">
    <property type="protein sequence ID" value="GKT31958.1"/>
    <property type="molecule type" value="Genomic_DNA"/>
</dbReference>
<keyword evidence="2" id="KW-1185">Reference proteome</keyword>
<comment type="caution">
    <text evidence="1">The sequence shown here is derived from an EMBL/GenBank/DDBJ whole genome shotgun (WGS) entry which is preliminary data.</text>
</comment>
<evidence type="ECO:0000313" key="2">
    <source>
        <dbReference type="Proteomes" id="UP001057375"/>
    </source>
</evidence>
<feature type="non-terminal residue" evidence="1">
    <location>
        <position position="173"/>
    </location>
</feature>
<organism evidence="1 2">
    <name type="scientific">Aduncisulcus paluster</name>
    <dbReference type="NCBI Taxonomy" id="2918883"/>
    <lineage>
        <taxon>Eukaryota</taxon>
        <taxon>Metamonada</taxon>
        <taxon>Carpediemonas-like organisms</taxon>
        <taxon>Aduncisulcus</taxon>
    </lineage>
</organism>
<reference evidence="1" key="1">
    <citation type="submission" date="2022-03" db="EMBL/GenBank/DDBJ databases">
        <title>Draft genome sequence of Aduncisulcus paluster, a free-living microaerophilic Fornicata.</title>
        <authorList>
            <person name="Yuyama I."/>
            <person name="Kume K."/>
            <person name="Tamura T."/>
            <person name="Inagaki Y."/>
            <person name="Hashimoto T."/>
        </authorList>
    </citation>
    <scope>NUCLEOTIDE SEQUENCE</scope>
    <source>
        <strain evidence="1">NY0171</strain>
    </source>
</reference>
<dbReference type="SUPFAM" id="SSF117143">
    <property type="entry name" value="Flagellar hook protein flgE"/>
    <property type="match status" value="1"/>
</dbReference>
<accession>A0ABQ5KHF9</accession>
<protein>
    <submittedName>
        <fullName evidence="1">Uncharacterized protein</fullName>
    </submittedName>
</protein>
<sequence>SNGSETFYTRAGNFRMGESGNLEDVGQNNVQGWAMAPITDDDRISTDINATYFTNDFSKTLGNKIIRDSSTIETIVAKATDFTTTAASDVEAVFRGFGAKTASAKKQDIDALTAEYNSLLTTHAKADPKPTAASSSVQKNYLNFNLDTVKIEEGDEIYLYIDGDRYAEKFDTD</sequence>
<proteinExistence type="predicted"/>
<name>A0ABQ5KHF9_9EUKA</name>